<accession>A0ABT9BHR8</accession>
<name>A0ABT9BHR8_9BACT</name>
<dbReference type="SUPFAM" id="SSF81296">
    <property type="entry name" value="E set domains"/>
    <property type="match status" value="1"/>
</dbReference>
<protein>
    <submittedName>
        <fullName evidence="4">Ig-like domain-containing protein</fullName>
    </submittedName>
</protein>
<organism evidence="4 5">
    <name type="scientific">Hymenobacter aranciens</name>
    <dbReference type="NCBI Taxonomy" id="3063996"/>
    <lineage>
        <taxon>Bacteria</taxon>
        <taxon>Pseudomonadati</taxon>
        <taxon>Bacteroidota</taxon>
        <taxon>Cytophagia</taxon>
        <taxon>Cytophagales</taxon>
        <taxon>Hymenobacteraceae</taxon>
        <taxon>Hymenobacter</taxon>
    </lineage>
</organism>
<dbReference type="Pfam" id="PF01833">
    <property type="entry name" value="TIG"/>
    <property type="match status" value="1"/>
</dbReference>
<dbReference type="RefSeq" id="WP_305009277.1">
    <property type="nucleotide sequence ID" value="NZ_JAUQSY010000028.1"/>
</dbReference>
<evidence type="ECO:0000259" key="2">
    <source>
        <dbReference type="Pfam" id="PF19077"/>
    </source>
</evidence>
<dbReference type="Gene3D" id="2.60.40.10">
    <property type="entry name" value="Immunoglobulins"/>
    <property type="match status" value="4"/>
</dbReference>
<feature type="domain" description="IPT/TIG" evidence="1">
    <location>
        <begin position="460"/>
        <end position="534"/>
    </location>
</feature>
<comment type="caution">
    <text evidence="4">The sequence shown here is derived from an EMBL/GenBank/DDBJ whole genome shotgun (WGS) entry which is preliminary data.</text>
</comment>
<dbReference type="InterPro" id="IPR044016">
    <property type="entry name" value="Big_13"/>
</dbReference>
<dbReference type="Pfam" id="PF19078">
    <property type="entry name" value="Big_12"/>
    <property type="match status" value="1"/>
</dbReference>
<proteinExistence type="predicted"/>
<feature type="domain" description="Bacterial Ig-like" evidence="2">
    <location>
        <begin position="299"/>
        <end position="371"/>
    </location>
</feature>
<dbReference type="InterPro" id="IPR014756">
    <property type="entry name" value="Ig_E-set"/>
</dbReference>
<evidence type="ECO:0000259" key="1">
    <source>
        <dbReference type="Pfam" id="PF01833"/>
    </source>
</evidence>
<dbReference type="PANTHER" id="PTHR34677">
    <property type="match status" value="1"/>
</dbReference>
<dbReference type="EMBL" id="JAUQSY010000028">
    <property type="protein sequence ID" value="MDO7877818.1"/>
    <property type="molecule type" value="Genomic_DNA"/>
</dbReference>
<gene>
    <name evidence="4" type="ORF">Q5H93_23985</name>
</gene>
<dbReference type="NCBIfam" id="TIGR04183">
    <property type="entry name" value="Por_Secre_tail"/>
    <property type="match status" value="1"/>
</dbReference>
<evidence type="ECO:0000259" key="3">
    <source>
        <dbReference type="Pfam" id="PF19078"/>
    </source>
</evidence>
<dbReference type="PANTHER" id="PTHR34677:SF3">
    <property type="entry name" value="BACTERIAL IG-LIKE DOMAIN-CONTAINING PROTEIN"/>
    <property type="match status" value="1"/>
</dbReference>
<reference evidence="4" key="1">
    <citation type="submission" date="2023-07" db="EMBL/GenBank/DDBJ databases">
        <authorList>
            <person name="Kim M.K."/>
        </authorList>
    </citation>
    <scope>NUCLEOTIDE SEQUENCE</scope>
    <source>
        <strain evidence="4">ASUV-10-1</strain>
    </source>
</reference>
<feature type="non-terminal residue" evidence="4">
    <location>
        <position position="1"/>
    </location>
</feature>
<dbReference type="InterPro" id="IPR013783">
    <property type="entry name" value="Ig-like_fold"/>
</dbReference>
<dbReference type="Pfam" id="PF19077">
    <property type="entry name" value="Big_13"/>
    <property type="match status" value="1"/>
</dbReference>
<evidence type="ECO:0000313" key="5">
    <source>
        <dbReference type="Proteomes" id="UP001176429"/>
    </source>
</evidence>
<feature type="domain" description="Bacterial Ig-like" evidence="3">
    <location>
        <begin position="19"/>
        <end position="111"/>
    </location>
</feature>
<dbReference type="InterPro" id="IPR026444">
    <property type="entry name" value="Secre_tail"/>
</dbReference>
<keyword evidence="5" id="KW-1185">Reference proteome</keyword>
<dbReference type="Proteomes" id="UP001176429">
    <property type="component" value="Unassembled WGS sequence"/>
</dbReference>
<sequence>VDGASNGNTASNTLSRSFDTQAPTVALTSTAPNPTATSPIPVTVTFAESVTGFTLADVTVSNGAAGSLTGSGSTYTFSVTPTGAGAVSVQVAAGAAQDAAGNASLASNTLTRTYQPAAAITGVAPSPALSNAATITFAVTTTVPVTGWTTTNFSLAPSGISGAGITGVAVSGNTATVTVSTGSGDGTLRLDVPNAIGLAPTLSNVPYVGGTAVIDRTAPTVSGVSNGTAYNTDRTITFGDANTVAATLNGAAFASGGVVSVEDSYTLVVTDGAGNATTVEFELDKTAPNTVITAGPGPLTNDATPGFSFDSPDGGVLYSTTGGPNLTYPNNGPNSVLGPLADGTYTLTVAAVDAAGNVDPTPVSYTFTVDTQAPNTSITDQPADPTPATTAHFEFAATEAGSSFEASLDGAPYAPVNPANTNYSGLAPGSHTLTVRATDPAGNEDASPASYTWTIVPPAPTLTALSPGAELPGQPVTLTGTNFTPGSTVSFGGMAASVTYNSPTSLTAVVPATAAVGSSAVVVTTATGANASAPAFEVLAVLAGPAACVATAPYLSTGDGQWHYLRLPTGEVVAALLDDNSQLGTVTADVTVADPAQPVRTDGRGRAYLDRNFHLTATNPTFVGSSVQLRFYGQASELARLTAADPAATPAALKATQYSGANEDCELANDDFTTGEFRVLAAPATVPGNGTDWFVSTLTVADHFSEFFLSGSSAPLPVELTSFTATAEGSTARLAWVTASEKNAARFEVERSADGKQFGKIGNVTAQGSTARRSAYAFVDATPPAGTSYYRLRQVDRDGSASYSPVRALTIGGQASLTLYPNPARTAVAVAGLRAGASVEVFDALGRAVARATADAAGTARLALPSGLAAGVYVVRSGTQARRLTVE</sequence>
<dbReference type="InterPro" id="IPR002909">
    <property type="entry name" value="IPT_dom"/>
</dbReference>
<evidence type="ECO:0000313" key="4">
    <source>
        <dbReference type="EMBL" id="MDO7877818.1"/>
    </source>
</evidence>
<dbReference type="InterPro" id="IPR044048">
    <property type="entry name" value="Big_12"/>
</dbReference>